<dbReference type="GO" id="GO:0016787">
    <property type="term" value="F:hydrolase activity"/>
    <property type="evidence" value="ECO:0007669"/>
    <property type="project" value="UniProtKB-KW"/>
</dbReference>
<organism evidence="2 3">
    <name type="scientific">Chloroflexus aurantiacus (strain ATCC 29366 / DSM 635 / J-10-fl)</name>
    <dbReference type="NCBI Taxonomy" id="324602"/>
    <lineage>
        <taxon>Bacteria</taxon>
        <taxon>Bacillati</taxon>
        <taxon>Chloroflexota</taxon>
        <taxon>Chloroflexia</taxon>
        <taxon>Chloroflexales</taxon>
        <taxon>Chloroflexineae</taxon>
        <taxon>Chloroflexaceae</taxon>
        <taxon>Chloroflexus</taxon>
    </lineage>
</organism>
<dbReference type="PANTHER" id="PTHR43194:SF2">
    <property type="entry name" value="PEROXISOMAL MEMBRANE PROTEIN LPX1"/>
    <property type="match status" value="1"/>
</dbReference>
<dbReference type="Pfam" id="PF12697">
    <property type="entry name" value="Abhydrolase_6"/>
    <property type="match status" value="1"/>
</dbReference>
<name>A9WEJ8_CHLAA</name>
<dbReference type="InterPro" id="IPR050228">
    <property type="entry name" value="Carboxylesterase_BioH"/>
</dbReference>
<dbReference type="Gene3D" id="3.40.50.1820">
    <property type="entry name" value="alpha/beta hydrolase"/>
    <property type="match status" value="1"/>
</dbReference>
<dbReference type="PANTHER" id="PTHR43194">
    <property type="entry name" value="HYDROLASE ALPHA/BETA FOLD FAMILY"/>
    <property type="match status" value="1"/>
</dbReference>
<evidence type="ECO:0000313" key="3">
    <source>
        <dbReference type="Proteomes" id="UP000002008"/>
    </source>
</evidence>
<reference evidence="3" key="1">
    <citation type="journal article" date="2011" name="BMC Genomics">
        <title>Complete genome sequence of the filamentous anoxygenic phototrophic bacterium Chloroflexus aurantiacus.</title>
        <authorList>
            <person name="Tang K.H."/>
            <person name="Barry K."/>
            <person name="Chertkov O."/>
            <person name="Dalin E."/>
            <person name="Han C.S."/>
            <person name="Hauser L.J."/>
            <person name="Honchak B.M."/>
            <person name="Karbach L.E."/>
            <person name="Land M.L."/>
            <person name="Lapidus A."/>
            <person name="Larimer F.W."/>
            <person name="Mikhailova N."/>
            <person name="Pitluck S."/>
            <person name="Pierson B.K."/>
            <person name="Blankenship R.E."/>
        </authorList>
    </citation>
    <scope>NUCLEOTIDE SEQUENCE [LARGE SCALE GENOMIC DNA]</scope>
    <source>
        <strain evidence="3">ATCC 29366 / DSM 635 / J-10-fl</strain>
    </source>
</reference>
<dbReference type="InterPro" id="IPR029058">
    <property type="entry name" value="AB_hydrolase_fold"/>
</dbReference>
<dbReference type="HOGENOM" id="CLU_020336_22_0_0"/>
<dbReference type="RefSeq" id="WP_012257914.1">
    <property type="nucleotide sequence ID" value="NC_010175.1"/>
</dbReference>
<dbReference type="ESTHER" id="chlau-q3e3z0">
    <property type="family name" value="AlphaBeta_hydrolase"/>
</dbReference>
<dbReference type="PATRIC" id="fig|324602.8.peg.2325"/>
<feature type="domain" description="AB hydrolase-1" evidence="1">
    <location>
        <begin position="29"/>
        <end position="269"/>
    </location>
</feature>
<sequence length="283" mass="31711">MTTQTTLLTHCELGGSGPRLIHIAPANGFPPEAYVPLAAGLASFGRILGYRPRPLRVDGDAQPGGTWRDLAADLIADLQAVTGEPVVGIGHSLGGILTLYAAVERPELFQRIVLIDPVLFRRRLQILIWLLRQSGQGYRFPLAQGALRRRDHFASVDEARQRWQGRGVFADFTPDALEGYLQGGLRPHGRGYTLAWPKRWEAHIFASSPLDAWRDLRRLRIPLMIVRGTRSDLITDSVWQRLQRMLPHATFAEVEAGHMLPMERPEEVAGLIARWLAQPIPHR</sequence>
<keyword evidence="2" id="KW-0378">Hydrolase</keyword>
<dbReference type="EnsemblBacteria" id="ABY35260">
    <property type="protein sequence ID" value="ABY35260"/>
    <property type="gene ID" value="Caur_2048"/>
</dbReference>
<dbReference type="STRING" id="324602.Caur_2048"/>
<dbReference type="SUPFAM" id="SSF53474">
    <property type="entry name" value="alpha/beta-Hydrolases"/>
    <property type="match status" value="1"/>
</dbReference>
<accession>A9WEJ8</accession>
<protein>
    <submittedName>
        <fullName evidence="2">Alpha/beta hydrolase fold-containing protein</fullName>
    </submittedName>
</protein>
<dbReference type="EMBL" id="CP000909">
    <property type="protein sequence ID" value="ABY35260.1"/>
    <property type="molecule type" value="Genomic_DNA"/>
</dbReference>
<evidence type="ECO:0000259" key="1">
    <source>
        <dbReference type="Pfam" id="PF12697"/>
    </source>
</evidence>
<dbReference type="InterPro" id="IPR000073">
    <property type="entry name" value="AB_hydrolase_1"/>
</dbReference>
<evidence type="ECO:0000313" key="2">
    <source>
        <dbReference type="EMBL" id="ABY35260.1"/>
    </source>
</evidence>
<dbReference type="eggNOG" id="COG2267">
    <property type="taxonomic scope" value="Bacteria"/>
</dbReference>
<dbReference type="KEGG" id="cau:Caur_2048"/>
<gene>
    <name evidence="2" type="ordered locus">Caur_2048</name>
</gene>
<keyword evidence="3" id="KW-1185">Reference proteome</keyword>
<dbReference type="Proteomes" id="UP000002008">
    <property type="component" value="Chromosome"/>
</dbReference>
<proteinExistence type="predicted"/>
<dbReference type="AlphaFoldDB" id="A9WEJ8"/>
<dbReference type="InParanoid" id="A9WEJ8"/>